<name>A0A4Q7INJ6_9GAMM</name>
<accession>A0A4Q7INJ6</accession>
<dbReference type="Proteomes" id="UP000291338">
    <property type="component" value="Unassembled WGS sequence"/>
</dbReference>
<feature type="transmembrane region" description="Helical" evidence="1">
    <location>
        <begin position="197"/>
        <end position="216"/>
    </location>
</feature>
<protein>
    <recommendedName>
        <fullName evidence="4">ABC transporter permease</fullName>
    </recommendedName>
</protein>
<gene>
    <name evidence="2" type="ORF">C1E23_06970</name>
</gene>
<dbReference type="Pfam" id="PF06182">
    <property type="entry name" value="ABC2_membrane_6"/>
    <property type="match status" value="1"/>
</dbReference>
<feature type="transmembrane region" description="Helical" evidence="1">
    <location>
        <begin position="20"/>
        <end position="41"/>
    </location>
</feature>
<keyword evidence="1" id="KW-0472">Membrane</keyword>
<keyword evidence="1" id="KW-0812">Transmembrane</keyword>
<organism evidence="2 3">
    <name type="scientific">Pseudoalteromonas phenolica</name>
    <dbReference type="NCBI Taxonomy" id="161398"/>
    <lineage>
        <taxon>Bacteria</taxon>
        <taxon>Pseudomonadati</taxon>
        <taxon>Pseudomonadota</taxon>
        <taxon>Gammaproteobacteria</taxon>
        <taxon>Alteromonadales</taxon>
        <taxon>Pseudoalteromonadaceae</taxon>
        <taxon>Pseudoalteromonas</taxon>
    </lineage>
</organism>
<dbReference type="AlphaFoldDB" id="A0A4Q7INJ6"/>
<evidence type="ECO:0008006" key="4">
    <source>
        <dbReference type="Google" id="ProtNLM"/>
    </source>
</evidence>
<evidence type="ECO:0000313" key="3">
    <source>
        <dbReference type="Proteomes" id="UP000291338"/>
    </source>
</evidence>
<feature type="transmembrane region" description="Helical" evidence="1">
    <location>
        <begin position="222"/>
        <end position="246"/>
    </location>
</feature>
<comment type="caution">
    <text evidence="2">The sequence shown here is derived from an EMBL/GenBank/DDBJ whole genome shotgun (WGS) entry which is preliminary data.</text>
</comment>
<dbReference type="InterPro" id="IPR010390">
    <property type="entry name" value="ABC-2_transporter-like"/>
</dbReference>
<dbReference type="EMBL" id="PPSX01000021">
    <property type="protein sequence ID" value="RZQ53814.1"/>
    <property type="molecule type" value="Genomic_DNA"/>
</dbReference>
<feature type="transmembrane region" description="Helical" evidence="1">
    <location>
        <begin position="134"/>
        <end position="156"/>
    </location>
</feature>
<feature type="transmembrane region" description="Helical" evidence="1">
    <location>
        <begin position="111"/>
        <end position="128"/>
    </location>
</feature>
<proteinExistence type="predicted"/>
<dbReference type="PANTHER" id="PTHR36833">
    <property type="entry name" value="SLR0610 PROTEIN-RELATED"/>
    <property type="match status" value="1"/>
</dbReference>
<sequence length="258" mass="29576">MLWTFLRINFQRYSYYRMSLFLDMMASAVFILFNLAFWDVIFERTETFGHLTQGDIYIFLAMVELLCILEIAFFNQFGKVWDYIITGELDKLLIQPVNPVFYLLCRTIHPWNLIKAIPVILIMALAAYEQGVVFHLSSIVVALTVVVFATVVYAFIQLTSSCLAFWLGKISFIDEVSDNLHLLNKVPHVIFSNKVKWIIGVIAPLGLATTDAMLFIKEMDTQAILISLGIMLMSLLLWVGLFTALWHTGRCRYNSYGG</sequence>
<evidence type="ECO:0000313" key="2">
    <source>
        <dbReference type="EMBL" id="RZQ53814.1"/>
    </source>
</evidence>
<keyword evidence="1" id="KW-1133">Transmembrane helix</keyword>
<evidence type="ECO:0000256" key="1">
    <source>
        <dbReference type="SAM" id="Phobius"/>
    </source>
</evidence>
<feature type="transmembrane region" description="Helical" evidence="1">
    <location>
        <begin position="56"/>
        <end position="74"/>
    </location>
</feature>
<dbReference type="RefSeq" id="WP_130254893.1">
    <property type="nucleotide sequence ID" value="NZ_PPSX01000021.1"/>
</dbReference>
<dbReference type="PANTHER" id="PTHR36833:SF1">
    <property type="entry name" value="INTEGRAL MEMBRANE TRANSPORT PROTEIN"/>
    <property type="match status" value="1"/>
</dbReference>
<reference evidence="2 3" key="1">
    <citation type="submission" date="2018-01" db="EMBL/GenBank/DDBJ databases">
        <title>Co-occurrence of chitin degradation, pigmentation and bioactivity in marine Pseudoalteromonas.</title>
        <authorList>
            <person name="Paulsen S."/>
            <person name="Gram L."/>
            <person name="Machado H."/>
        </authorList>
    </citation>
    <scope>NUCLEOTIDE SEQUENCE [LARGE SCALE GENOMIC DNA]</scope>
    <source>
        <strain evidence="2 3">S3898</strain>
    </source>
</reference>